<evidence type="ECO:0000313" key="2">
    <source>
        <dbReference type="EMBL" id="KAK5694098.1"/>
    </source>
</evidence>
<evidence type="ECO:0000313" key="3">
    <source>
        <dbReference type="Proteomes" id="UP001310594"/>
    </source>
</evidence>
<sequence>MVAGMGREGLGRSLDYKQHEQTATLVQEHRGRSRKSLSSPLKPSEAMRLPHANSIDFLSITRFGLQHKHLGPADKIITDSARHDTPSQSSDGQTSGTESSTAADCETHRSGEYEASFAQFEREQQQQQRTRVFSASATAEELDLLLKCVATSDLSRTDRQRALSSLEKLQDYTLRKPVQNLCNDAASAGCGRAYGMELRMLERRLDSLNALVEFEAKSRASMSALYDYEFMRVGYDMFVTKGNADALHVQMRDLAENSGNGSAVEEGILKMHAIAEMVVEEKNGKLQATMDEEQKRRAALTVLVEGLPSDIASVLEKCDTSVGNVQTLFRRDLESVRDALDVNKQGMGQRTSGIAGEVCELRKALDRTNTHLIDLQKEVSCVQQGATPHVGGLLQTSSGAATDSLKSSSRGLEKLSLRSVEDRLEQLRRTTIGFDSDLDRANYRISQLESDVRKAFDDRDTAELELQLGDLSAKHDALAAKVDHDSTATHFLGCVSTVAFDLEVLHINARIAELEKSGSRNVQNGTLAAWKEQLDGLTVKHFKLVEVSRKEWERQEAETKRLRCEVEALPGRAALGDIDLRDLYNRLDMAADFDIGLLDRMDNIEMQLGLPVGGSASGGPLRQNRSADWDDEYDPL</sequence>
<dbReference type="AlphaFoldDB" id="A0AAN7W2A7"/>
<evidence type="ECO:0000256" key="1">
    <source>
        <dbReference type="SAM" id="MobiDB-lite"/>
    </source>
</evidence>
<feature type="region of interest" description="Disordered" evidence="1">
    <location>
        <begin position="79"/>
        <end position="107"/>
    </location>
</feature>
<accession>A0AAN7W2A7</accession>
<gene>
    <name evidence="2" type="ORF">LTR97_009719</name>
</gene>
<organism evidence="2 3">
    <name type="scientific">Elasticomyces elasticus</name>
    <dbReference type="NCBI Taxonomy" id="574655"/>
    <lineage>
        <taxon>Eukaryota</taxon>
        <taxon>Fungi</taxon>
        <taxon>Dikarya</taxon>
        <taxon>Ascomycota</taxon>
        <taxon>Pezizomycotina</taxon>
        <taxon>Dothideomycetes</taxon>
        <taxon>Dothideomycetidae</taxon>
        <taxon>Mycosphaerellales</taxon>
        <taxon>Teratosphaeriaceae</taxon>
        <taxon>Elasticomyces</taxon>
    </lineage>
</organism>
<feature type="region of interest" description="Disordered" evidence="1">
    <location>
        <begin position="1"/>
        <end position="47"/>
    </location>
</feature>
<dbReference type="Proteomes" id="UP001310594">
    <property type="component" value="Unassembled WGS sequence"/>
</dbReference>
<proteinExistence type="predicted"/>
<feature type="region of interest" description="Disordered" evidence="1">
    <location>
        <begin position="612"/>
        <end position="636"/>
    </location>
</feature>
<name>A0AAN7W2A7_9PEZI</name>
<dbReference type="EMBL" id="JAVRQU010000016">
    <property type="protein sequence ID" value="KAK5694098.1"/>
    <property type="molecule type" value="Genomic_DNA"/>
</dbReference>
<feature type="compositionally biased region" description="Polar residues" evidence="1">
    <location>
        <begin position="86"/>
        <end position="102"/>
    </location>
</feature>
<reference evidence="2" key="1">
    <citation type="submission" date="2023-08" db="EMBL/GenBank/DDBJ databases">
        <title>Black Yeasts Isolated from many extreme environments.</title>
        <authorList>
            <person name="Coleine C."/>
            <person name="Stajich J.E."/>
            <person name="Selbmann L."/>
        </authorList>
    </citation>
    <scope>NUCLEOTIDE SEQUENCE</scope>
    <source>
        <strain evidence="2">CCFEE 5810</strain>
    </source>
</reference>
<comment type="caution">
    <text evidence="2">The sequence shown here is derived from an EMBL/GenBank/DDBJ whole genome shotgun (WGS) entry which is preliminary data.</text>
</comment>
<protein>
    <submittedName>
        <fullName evidence="2">Uncharacterized protein</fullName>
    </submittedName>
</protein>